<dbReference type="Pfam" id="PF00111">
    <property type="entry name" value="Fer2"/>
    <property type="match status" value="1"/>
</dbReference>
<name>A0A3A3H0H4_PANTH</name>
<dbReference type="InterPro" id="IPR012675">
    <property type="entry name" value="Beta-grasp_dom_sf"/>
</dbReference>
<evidence type="ECO:0000259" key="3">
    <source>
        <dbReference type="PROSITE" id="PS51085"/>
    </source>
</evidence>
<dbReference type="Gene3D" id="3.10.20.30">
    <property type="match status" value="1"/>
</dbReference>
<feature type="domain" description="2Fe-2S ferredoxin-type" evidence="3">
    <location>
        <begin position="2"/>
        <end position="97"/>
    </location>
</feature>
<sequence length="100" mass="11244">MADIKVRGREREAIVTMPIGTTLLEAAIQAKVDWAYSCTRGTCARCRCQIVSGYDNLGDVTDAEWNRMDEDEFHQGYRLACQTAVVKDGQVEVIHKPYFG</sequence>
<protein>
    <submittedName>
        <fullName evidence="4">(2Fe-2S)-binding protein</fullName>
    </submittedName>
</protein>
<dbReference type="PANTHER" id="PTHR43644">
    <property type="entry name" value="NA(+)-TRANSLOCATING NADH-QUINONE REDUCTASE SUBUNIT"/>
    <property type="match status" value="1"/>
</dbReference>
<dbReference type="GO" id="GO:0051536">
    <property type="term" value="F:iron-sulfur cluster binding"/>
    <property type="evidence" value="ECO:0007669"/>
    <property type="project" value="InterPro"/>
</dbReference>
<keyword evidence="1" id="KW-0285">Flavoprotein</keyword>
<dbReference type="OrthoDB" id="9807864at2"/>
<dbReference type="InterPro" id="IPR001041">
    <property type="entry name" value="2Fe-2S_ferredoxin-type"/>
</dbReference>
<accession>A0A3A3H0H4</accession>
<comment type="caution">
    <text evidence="4">The sequence shown here is derived from an EMBL/GenBank/DDBJ whole genome shotgun (WGS) entry which is preliminary data.</text>
</comment>
<dbReference type="RefSeq" id="WP_119792872.1">
    <property type="nucleotide sequence ID" value="NZ_QYZD01000006.1"/>
</dbReference>
<evidence type="ECO:0000313" key="4">
    <source>
        <dbReference type="EMBL" id="RJG24476.1"/>
    </source>
</evidence>
<dbReference type="InterPro" id="IPR036010">
    <property type="entry name" value="2Fe-2S_ferredoxin-like_sf"/>
</dbReference>
<evidence type="ECO:0000313" key="5">
    <source>
        <dbReference type="Proteomes" id="UP000266177"/>
    </source>
</evidence>
<dbReference type="EMBL" id="QYZD01000006">
    <property type="protein sequence ID" value="RJG24476.1"/>
    <property type="molecule type" value="Genomic_DNA"/>
</dbReference>
<evidence type="ECO:0000256" key="1">
    <source>
        <dbReference type="ARBA" id="ARBA00022630"/>
    </source>
</evidence>
<dbReference type="CDD" id="cd00207">
    <property type="entry name" value="fer2"/>
    <property type="match status" value="1"/>
</dbReference>
<dbReference type="PANTHER" id="PTHR43644:SF1">
    <property type="entry name" value="NAD(P)H-FLAVIN REDUCTASE"/>
    <property type="match status" value="1"/>
</dbReference>
<dbReference type="AlphaFoldDB" id="A0A3A3H0H4"/>
<dbReference type="SUPFAM" id="SSF54292">
    <property type="entry name" value="2Fe-2S ferredoxin-like"/>
    <property type="match status" value="1"/>
</dbReference>
<reference evidence="4 5" key="1">
    <citation type="submission" date="2018-09" db="EMBL/GenBank/DDBJ databases">
        <title>Paenibacillus SK2017-BO5.</title>
        <authorList>
            <person name="Piskunova J.V."/>
            <person name="Dubiley S.A."/>
            <person name="Severinov K.V."/>
        </authorList>
    </citation>
    <scope>NUCLEOTIDE SEQUENCE [LARGE SCALE GENOMIC DNA]</scope>
    <source>
        <strain evidence="4 5">BO5</strain>
    </source>
</reference>
<proteinExistence type="predicted"/>
<keyword evidence="2" id="KW-0274">FAD</keyword>
<gene>
    <name evidence="4" type="ORF">DQX05_09125</name>
</gene>
<organism evidence="4 5">
    <name type="scientific">Paenibacillus thiaminolyticus</name>
    <name type="common">Bacillus thiaminolyticus</name>
    <dbReference type="NCBI Taxonomy" id="49283"/>
    <lineage>
        <taxon>Bacteria</taxon>
        <taxon>Bacillati</taxon>
        <taxon>Bacillota</taxon>
        <taxon>Bacilli</taxon>
        <taxon>Bacillales</taxon>
        <taxon>Paenibacillaceae</taxon>
        <taxon>Paenibacillus</taxon>
    </lineage>
</organism>
<evidence type="ECO:0000256" key="2">
    <source>
        <dbReference type="ARBA" id="ARBA00022827"/>
    </source>
</evidence>
<dbReference type="Proteomes" id="UP000266177">
    <property type="component" value="Unassembled WGS sequence"/>
</dbReference>
<dbReference type="PROSITE" id="PS51085">
    <property type="entry name" value="2FE2S_FER_2"/>
    <property type="match status" value="1"/>
</dbReference>